<evidence type="ECO:0000313" key="2">
    <source>
        <dbReference type="Proteomes" id="UP001552299"/>
    </source>
</evidence>
<gene>
    <name evidence="1" type="ORF">M5K25_028388</name>
</gene>
<reference evidence="1 2" key="1">
    <citation type="journal article" date="2024" name="Plant Biotechnol. J.">
        <title>Dendrobium thyrsiflorum genome and its molecular insights into genes involved in important horticultural traits.</title>
        <authorList>
            <person name="Chen B."/>
            <person name="Wang J.Y."/>
            <person name="Zheng P.J."/>
            <person name="Li K.L."/>
            <person name="Liang Y.M."/>
            <person name="Chen X.F."/>
            <person name="Zhang C."/>
            <person name="Zhao X."/>
            <person name="He X."/>
            <person name="Zhang G.Q."/>
            <person name="Liu Z.J."/>
            <person name="Xu Q."/>
        </authorList>
    </citation>
    <scope>NUCLEOTIDE SEQUENCE [LARGE SCALE GENOMIC DNA]</scope>
    <source>
        <strain evidence="1">GZMU011</strain>
    </source>
</reference>
<keyword evidence="2" id="KW-1185">Reference proteome</keyword>
<sequence length="211" mass="23904">MATNEVMEKATELMATLQRNFLSVARRLRSATARSNLDSRFSSGRRLIPYVANGMRRLSTGCTSRNGFSRYSMRRIAEDEEEEEEEEKEEVWKRTILMGEKCQPLEFSGAIYYDSKGARVAAPPRSPLPSLLLSAEEKEMENNKILPAPEHQPLLVLMVYPVLAAQKVGNNRGGGKECKDRLMELFVMLVGGNMDRMELSVSNLERKIEDL</sequence>
<dbReference type="PANTHER" id="PTHR33237">
    <property type="entry name" value="F2P16.13 PROTEIN-RELATED"/>
    <property type="match status" value="1"/>
</dbReference>
<dbReference type="EMBL" id="JANQDX010000052">
    <property type="protein sequence ID" value="KAL0902932.1"/>
    <property type="molecule type" value="Genomic_DNA"/>
</dbReference>
<organism evidence="1 2">
    <name type="scientific">Dendrobium thyrsiflorum</name>
    <name type="common">Pinecone-like raceme dendrobium</name>
    <name type="synonym">Orchid</name>
    <dbReference type="NCBI Taxonomy" id="117978"/>
    <lineage>
        <taxon>Eukaryota</taxon>
        <taxon>Viridiplantae</taxon>
        <taxon>Streptophyta</taxon>
        <taxon>Embryophyta</taxon>
        <taxon>Tracheophyta</taxon>
        <taxon>Spermatophyta</taxon>
        <taxon>Magnoliopsida</taxon>
        <taxon>Liliopsida</taxon>
        <taxon>Asparagales</taxon>
        <taxon>Orchidaceae</taxon>
        <taxon>Epidendroideae</taxon>
        <taxon>Malaxideae</taxon>
        <taxon>Dendrobiinae</taxon>
        <taxon>Dendrobium</taxon>
    </lineage>
</organism>
<dbReference type="Proteomes" id="UP001552299">
    <property type="component" value="Unassembled WGS sequence"/>
</dbReference>
<name>A0ABD0TTK7_DENTH</name>
<comment type="caution">
    <text evidence="1">The sequence shown here is derived from an EMBL/GenBank/DDBJ whole genome shotgun (WGS) entry which is preliminary data.</text>
</comment>
<accession>A0ABD0TTK7</accession>
<protein>
    <submittedName>
        <fullName evidence="1">Uncharacterized protein</fullName>
    </submittedName>
</protein>
<dbReference type="AlphaFoldDB" id="A0ABD0TTK7"/>
<dbReference type="PANTHER" id="PTHR33237:SF46">
    <property type="entry name" value="OS01G0606100 PROTEIN"/>
    <property type="match status" value="1"/>
</dbReference>
<proteinExistence type="predicted"/>
<evidence type="ECO:0000313" key="1">
    <source>
        <dbReference type="EMBL" id="KAL0902932.1"/>
    </source>
</evidence>